<accession>A0A5B3GT37</accession>
<dbReference type="GeneID" id="92758203"/>
<evidence type="ECO:0000313" key="2">
    <source>
        <dbReference type="Proteomes" id="UP000322940"/>
    </source>
</evidence>
<protein>
    <submittedName>
        <fullName evidence="1">Uncharacterized protein</fullName>
    </submittedName>
</protein>
<dbReference type="EMBL" id="VVXH01000016">
    <property type="protein sequence ID" value="KAA2376362.1"/>
    <property type="molecule type" value="Genomic_DNA"/>
</dbReference>
<comment type="caution">
    <text evidence="1">The sequence shown here is derived from an EMBL/GenBank/DDBJ whole genome shotgun (WGS) entry which is preliminary data.</text>
</comment>
<dbReference type="RefSeq" id="WP_015545851.1">
    <property type="nucleotide sequence ID" value="NZ_JADMRE010000015.1"/>
</dbReference>
<dbReference type="AlphaFoldDB" id="A0A5B3GT37"/>
<name>A0A5B3GT37_9BACT</name>
<reference evidence="1 2" key="1">
    <citation type="journal article" date="2019" name="Nat. Med.">
        <title>A library of human gut bacterial isolates paired with longitudinal multiomics data enables mechanistic microbiome research.</title>
        <authorList>
            <person name="Poyet M."/>
            <person name="Groussin M."/>
            <person name="Gibbons S.M."/>
            <person name="Avila-Pacheco J."/>
            <person name="Jiang X."/>
            <person name="Kearney S.M."/>
            <person name="Perrotta A.R."/>
            <person name="Berdy B."/>
            <person name="Zhao S."/>
            <person name="Lieberman T.D."/>
            <person name="Swanson P.K."/>
            <person name="Smith M."/>
            <person name="Roesemann S."/>
            <person name="Alexander J.E."/>
            <person name="Rich S.A."/>
            <person name="Livny J."/>
            <person name="Vlamakis H."/>
            <person name="Clish C."/>
            <person name="Bullock K."/>
            <person name="Deik A."/>
            <person name="Scott J."/>
            <person name="Pierce K.A."/>
            <person name="Xavier R.J."/>
            <person name="Alm E.J."/>
        </authorList>
    </citation>
    <scope>NUCLEOTIDE SEQUENCE [LARGE SCALE GENOMIC DNA]</scope>
    <source>
        <strain evidence="1 2">BIOML-A266</strain>
    </source>
</reference>
<proteinExistence type="predicted"/>
<sequence>MKKTAIVNGKARRIEFSYAVGETISLSNTEVKKPWGRVTERVTVSKLTFTINGKTYEGTRTFKVAGGPYSETFEFDGNSFASHKQAIEYILNNIEK</sequence>
<dbReference type="Proteomes" id="UP000322940">
    <property type="component" value="Unassembled WGS sequence"/>
</dbReference>
<gene>
    <name evidence="1" type="ORF">F2Y10_13700</name>
</gene>
<organism evidence="1 2">
    <name type="scientific">Alistipes onderdonkii</name>
    <dbReference type="NCBI Taxonomy" id="328813"/>
    <lineage>
        <taxon>Bacteria</taxon>
        <taxon>Pseudomonadati</taxon>
        <taxon>Bacteroidota</taxon>
        <taxon>Bacteroidia</taxon>
        <taxon>Bacteroidales</taxon>
        <taxon>Rikenellaceae</taxon>
        <taxon>Alistipes</taxon>
    </lineage>
</organism>
<evidence type="ECO:0000313" key="1">
    <source>
        <dbReference type="EMBL" id="KAA2376362.1"/>
    </source>
</evidence>